<reference evidence="2 3" key="1">
    <citation type="journal article" date="2013" name="Genome Announc.">
        <title>Genome sequences for three denitrifying bacterial strains isolated from a uranium- and nitrate-contaminated subsurface environment.</title>
        <authorList>
            <person name="Venkatramanan R."/>
            <person name="Prakash O."/>
            <person name="Woyke T."/>
            <person name="Chain P."/>
            <person name="Goodwin L.A."/>
            <person name="Watson D."/>
            <person name="Brooks S."/>
            <person name="Kostka J.E."/>
            <person name="Green S.J."/>
        </authorList>
    </citation>
    <scope>NUCLEOTIDE SEQUENCE [LARGE SCALE GENOMIC DNA]</scope>
    <source>
        <strain evidence="2 3">1NES1</strain>
    </source>
</reference>
<protein>
    <recommendedName>
        <fullName evidence="4">DUF937 domain-containing protein</fullName>
    </recommendedName>
</protein>
<dbReference type="AlphaFoldDB" id="N0B260"/>
<evidence type="ECO:0008006" key="4">
    <source>
        <dbReference type="Google" id="ProtNLM"/>
    </source>
</evidence>
<dbReference type="STRING" id="670307.HYPDE_29443"/>
<keyword evidence="3" id="KW-1185">Reference proteome</keyword>
<dbReference type="EMBL" id="CP005587">
    <property type="protein sequence ID" value="AGK57564.1"/>
    <property type="molecule type" value="Genomic_DNA"/>
</dbReference>
<dbReference type="HOGENOM" id="CLU_949217_0_0_5"/>
<evidence type="ECO:0000313" key="3">
    <source>
        <dbReference type="Proteomes" id="UP000005952"/>
    </source>
</evidence>
<dbReference type="eggNOG" id="COG5403">
    <property type="taxonomic scope" value="Bacteria"/>
</dbReference>
<evidence type="ECO:0000256" key="1">
    <source>
        <dbReference type="SAM" id="MobiDB-lite"/>
    </source>
</evidence>
<dbReference type="Pfam" id="PF06078">
    <property type="entry name" value="DUF937"/>
    <property type="match status" value="1"/>
</dbReference>
<feature type="region of interest" description="Disordered" evidence="1">
    <location>
        <begin position="201"/>
        <end position="266"/>
    </location>
</feature>
<sequence>MNVDARYSRIALSPSGRWLSPATGRATHPLMRDGRAEADMTIAASLESPEGQRLIDKVAQTFNVDDDKAGQAVHALTDELQARIQRSMLNRAGVADVAALVTNSTAGVALSDPSALASPDGIESGNHILDVLIGNKHVSRKIAARTAYRSGVDAGTVEKMLPAVASLLIAELQRQAQPALAKVVSSVPGLISAGGSPLPLPGDMLPPVGSSNWAPGNERPAPRTSPGDPIDPGQPLPIPGDNIPGLGRKSGRPYAQPDEDDPYQRLPDIIRRGGQQVPGDSGGSLDDIIRSIFGKVLGSNRGVIGTMIQLFLIRWLASLARRILSRAFAGR</sequence>
<gene>
    <name evidence="2" type="ORF">HYPDE_29443</name>
</gene>
<evidence type="ECO:0000313" key="2">
    <source>
        <dbReference type="EMBL" id="AGK57564.1"/>
    </source>
</evidence>
<proteinExistence type="predicted"/>
<name>N0B260_9HYPH</name>
<dbReference type="Proteomes" id="UP000005952">
    <property type="component" value="Chromosome"/>
</dbReference>
<organism evidence="2 3">
    <name type="scientific">Hyphomicrobium denitrificans 1NES1</name>
    <dbReference type="NCBI Taxonomy" id="670307"/>
    <lineage>
        <taxon>Bacteria</taxon>
        <taxon>Pseudomonadati</taxon>
        <taxon>Pseudomonadota</taxon>
        <taxon>Alphaproteobacteria</taxon>
        <taxon>Hyphomicrobiales</taxon>
        <taxon>Hyphomicrobiaceae</taxon>
        <taxon>Hyphomicrobium</taxon>
    </lineage>
</organism>
<accession>N0B260</accession>
<dbReference type="KEGG" id="hdt:HYPDE_29443"/>
<dbReference type="InterPro" id="IPR009282">
    <property type="entry name" value="DUF937"/>
</dbReference>